<name>A0A0G0ZEJ8_9BACT</name>
<evidence type="ECO:0000256" key="3">
    <source>
        <dbReference type="RuleBase" id="RU004514"/>
    </source>
</evidence>
<dbReference type="PANTHER" id="PTHR10146:SF14">
    <property type="entry name" value="PYRIDOXAL PHOSPHATE HOMEOSTASIS PROTEIN"/>
    <property type="match status" value="1"/>
</dbReference>
<dbReference type="SUPFAM" id="SSF51419">
    <property type="entry name" value="PLP-binding barrel"/>
    <property type="match status" value="1"/>
</dbReference>
<feature type="modified residue" description="N6-(pyridoxal phosphate)lysine" evidence="2">
    <location>
        <position position="35"/>
    </location>
</feature>
<evidence type="ECO:0000313" key="6">
    <source>
        <dbReference type="Proteomes" id="UP000034320"/>
    </source>
</evidence>
<dbReference type="Proteomes" id="UP000034320">
    <property type="component" value="Unassembled WGS sequence"/>
</dbReference>
<evidence type="ECO:0000256" key="2">
    <source>
        <dbReference type="PIRSR" id="PIRSR004848-1"/>
    </source>
</evidence>
<reference evidence="5 6" key="1">
    <citation type="journal article" date="2015" name="Nature">
        <title>rRNA introns, odd ribosomes, and small enigmatic genomes across a large radiation of phyla.</title>
        <authorList>
            <person name="Brown C.T."/>
            <person name="Hug L.A."/>
            <person name="Thomas B.C."/>
            <person name="Sharon I."/>
            <person name="Castelle C.J."/>
            <person name="Singh A."/>
            <person name="Wilkins M.J."/>
            <person name="Williams K.H."/>
            <person name="Banfield J.F."/>
        </authorList>
    </citation>
    <scope>NUCLEOTIDE SEQUENCE [LARGE SCALE GENOMIC DNA]</scope>
</reference>
<keyword evidence="1 2" id="KW-0663">Pyridoxal phosphate</keyword>
<evidence type="ECO:0000256" key="1">
    <source>
        <dbReference type="ARBA" id="ARBA00022898"/>
    </source>
</evidence>
<comment type="similarity">
    <text evidence="3">Belongs to the pyridoxal phosphate-binding protein YggS/PROSC family.</text>
</comment>
<sequence length="232" mass="26717">MNYREKLTDFFEIFEAVRYKCGRKAEDISVLFATKYLSEGELADFIRLFRQLKQEKMMIGENRVQDAQEKFSFIKKSHPDLIDYIYPVLIGNLQKNKINKALSLFREIHSIDSLELAEAINSRVSGAKMPAFLEINISGEKTKHGIDDNNASETIERVKIMPNIQLAGLMTMAPYTEDKDLIRQTFRKLRQLADRYQLKTSMGMSSDWQIAIEEGSDMIRIGSLIFLKSGKS</sequence>
<proteinExistence type="inferred from homology"/>
<feature type="domain" description="Alanine racemase N-terminal" evidence="4">
    <location>
        <begin position="89"/>
        <end position="226"/>
    </location>
</feature>
<dbReference type="EMBL" id="LCDD01000008">
    <property type="protein sequence ID" value="KKS47155.1"/>
    <property type="molecule type" value="Genomic_DNA"/>
</dbReference>
<evidence type="ECO:0000313" key="5">
    <source>
        <dbReference type="EMBL" id="KKS47155.1"/>
    </source>
</evidence>
<dbReference type="Pfam" id="PF01168">
    <property type="entry name" value="Ala_racemase_N"/>
    <property type="match status" value="1"/>
</dbReference>
<comment type="caution">
    <text evidence="5">The sequence shown here is derived from an EMBL/GenBank/DDBJ whole genome shotgun (WGS) entry which is preliminary data.</text>
</comment>
<organism evidence="5 6">
    <name type="scientific">Candidatus Gottesmanbacteria bacterium GW2011_GWA2_42_18</name>
    <dbReference type="NCBI Taxonomy" id="1618442"/>
    <lineage>
        <taxon>Bacteria</taxon>
        <taxon>Candidatus Gottesmaniibacteriota</taxon>
    </lineage>
</organism>
<dbReference type="CDD" id="cd00635">
    <property type="entry name" value="PLPDE_III_YBL036c_like"/>
    <property type="match status" value="1"/>
</dbReference>
<evidence type="ECO:0000259" key="4">
    <source>
        <dbReference type="Pfam" id="PF01168"/>
    </source>
</evidence>
<dbReference type="InterPro" id="IPR011078">
    <property type="entry name" value="PyrdxlP_homeostasis"/>
</dbReference>
<dbReference type="InterPro" id="IPR029066">
    <property type="entry name" value="PLP-binding_barrel"/>
</dbReference>
<protein>
    <submittedName>
        <fullName evidence="5">Alanine racemase</fullName>
    </submittedName>
</protein>
<accession>A0A0G0ZEJ8</accession>
<dbReference type="PANTHER" id="PTHR10146">
    <property type="entry name" value="PROLINE SYNTHETASE CO-TRANSCRIBED BACTERIAL HOMOLOG PROTEIN"/>
    <property type="match status" value="1"/>
</dbReference>
<dbReference type="NCBIfam" id="TIGR00044">
    <property type="entry name" value="YggS family pyridoxal phosphate-dependent enzyme"/>
    <property type="match status" value="1"/>
</dbReference>
<dbReference type="PIRSF" id="PIRSF004848">
    <property type="entry name" value="YBL036c_PLPDEIII"/>
    <property type="match status" value="1"/>
</dbReference>
<dbReference type="GO" id="GO:0030170">
    <property type="term" value="F:pyridoxal phosphate binding"/>
    <property type="evidence" value="ECO:0007669"/>
    <property type="project" value="InterPro"/>
</dbReference>
<comment type="cofactor">
    <cofactor evidence="2">
        <name>pyridoxal 5'-phosphate</name>
        <dbReference type="ChEBI" id="CHEBI:597326"/>
    </cofactor>
</comment>
<gene>
    <name evidence="5" type="ORF">UV09_C0008G0021</name>
</gene>
<dbReference type="InterPro" id="IPR001608">
    <property type="entry name" value="Ala_racemase_N"/>
</dbReference>
<dbReference type="Gene3D" id="3.20.20.10">
    <property type="entry name" value="Alanine racemase"/>
    <property type="match status" value="1"/>
</dbReference>
<dbReference type="AlphaFoldDB" id="A0A0G0ZEJ8"/>
<dbReference type="PATRIC" id="fig|1618442.3.peg.414"/>